<proteinExistence type="predicted"/>
<feature type="domain" description="ABC3 transporter permease C-terminal" evidence="7">
    <location>
        <begin position="680"/>
        <end position="793"/>
    </location>
</feature>
<keyword evidence="10" id="KW-1185">Reference proteome</keyword>
<dbReference type="AlphaFoldDB" id="I2GDG8"/>
<gene>
    <name evidence="9" type="ORF">BN8_00900</name>
</gene>
<dbReference type="Pfam" id="PF02687">
    <property type="entry name" value="FtsX"/>
    <property type="match status" value="2"/>
</dbReference>
<evidence type="ECO:0000256" key="2">
    <source>
        <dbReference type="ARBA" id="ARBA00022475"/>
    </source>
</evidence>
<evidence type="ECO:0000259" key="7">
    <source>
        <dbReference type="Pfam" id="PF02687"/>
    </source>
</evidence>
<reference evidence="9 10" key="1">
    <citation type="journal article" date="2012" name="J. Bacteriol.">
        <title>Genome Sequence of the Filamentous Bacterium Fibrisoma limi BUZ 3T.</title>
        <authorList>
            <person name="Filippini M."/>
            <person name="Qi W."/>
            <person name="Jaenicke S."/>
            <person name="Goesmann A."/>
            <person name="Smits T.H."/>
            <person name="Bagheri H.C."/>
        </authorList>
    </citation>
    <scope>NUCLEOTIDE SEQUENCE [LARGE SCALE GENOMIC DNA]</scope>
    <source>
        <strain evidence="10">BUZ 3T</strain>
    </source>
</reference>
<keyword evidence="3 6" id="KW-0812">Transmembrane</keyword>
<feature type="transmembrane region" description="Helical" evidence="6">
    <location>
        <begin position="377"/>
        <end position="407"/>
    </location>
</feature>
<feature type="transmembrane region" description="Helical" evidence="6">
    <location>
        <begin position="761"/>
        <end position="781"/>
    </location>
</feature>
<dbReference type="STRING" id="1185876.BN8_00900"/>
<feature type="transmembrane region" description="Helical" evidence="6">
    <location>
        <begin position="680"/>
        <end position="701"/>
    </location>
</feature>
<evidence type="ECO:0000259" key="8">
    <source>
        <dbReference type="Pfam" id="PF12704"/>
    </source>
</evidence>
<comment type="caution">
    <text evidence="9">The sequence shown here is derived from an EMBL/GenBank/DDBJ whole genome shotgun (WGS) entry which is preliminary data.</text>
</comment>
<comment type="subcellular location">
    <subcellularLocation>
        <location evidence="1">Cell membrane</location>
        <topology evidence="1">Multi-pass membrane protein</topology>
    </subcellularLocation>
</comment>
<name>I2GDG8_9BACT</name>
<dbReference type="InterPro" id="IPR025857">
    <property type="entry name" value="MacB_PCD"/>
</dbReference>
<feature type="domain" description="MacB-like periplasmic core" evidence="8">
    <location>
        <begin position="21"/>
        <end position="234"/>
    </location>
</feature>
<dbReference type="InterPro" id="IPR003838">
    <property type="entry name" value="ABC3_permease_C"/>
</dbReference>
<keyword evidence="4 6" id="KW-1133">Transmembrane helix</keyword>
<feature type="transmembrane region" description="Helical" evidence="6">
    <location>
        <begin position="280"/>
        <end position="302"/>
    </location>
</feature>
<accession>I2GDG8</accession>
<keyword evidence="5 6" id="KW-0472">Membrane</keyword>
<evidence type="ECO:0000256" key="3">
    <source>
        <dbReference type="ARBA" id="ARBA00022692"/>
    </source>
</evidence>
<dbReference type="RefSeq" id="WP_009280528.1">
    <property type="nucleotide sequence ID" value="NZ_CAIT01000004.1"/>
</dbReference>
<organism evidence="9 10">
    <name type="scientific">Fibrisoma limi BUZ 3</name>
    <dbReference type="NCBI Taxonomy" id="1185876"/>
    <lineage>
        <taxon>Bacteria</taxon>
        <taxon>Pseudomonadati</taxon>
        <taxon>Bacteroidota</taxon>
        <taxon>Cytophagia</taxon>
        <taxon>Cytophagales</taxon>
        <taxon>Spirosomataceae</taxon>
        <taxon>Fibrisoma</taxon>
    </lineage>
</organism>
<dbReference type="Pfam" id="PF12704">
    <property type="entry name" value="MacB_PCD"/>
    <property type="match status" value="2"/>
</dbReference>
<dbReference type="EMBL" id="CAIT01000004">
    <property type="protein sequence ID" value="CCH51942.1"/>
    <property type="molecule type" value="Genomic_DNA"/>
</dbReference>
<protein>
    <recommendedName>
        <fullName evidence="11">Macrolide export ATP-binding/permease protein macB</fullName>
    </recommendedName>
</protein>
<feature type="domain" description="ABC3 transporter permease C-terminal" evidence="7">
    <location>
        <begin position="286"/>
        <end position="402"/>
    </location>
</feature>
<dbReference type="eggNOG" id="COG0577">
    <property type="taxonomic scope" value="Bacteria"/>
</dbReference>
<keyword evidence="2" id="KW-1003">Cell membrane</keyword>
<feature type="transmembrane region" description="Helical" evidence="6">
    <location>
        <begin position="428"/>
        <end position="448"/>
    </location>
</feature>
<dbReference type="PANTHER" id="PTHR30572:SF18">
    <property type="entry name" value="ABC-TYPE MACROLIDE FAMILY EXPORT SYSTEM PERMEASE COMPONENT 2"/>
    <property type="match status" value="1"/>
</dbReference>
<evidence type="ECO:0000256" key="1">
    <source>
        <dbReference type="ARBA" id="ARBA00004651"/>
    </source>
</evidence>
<dbReference type="OrthoDB" id="5933722at2"/>
<feature type="transmembrane region" description="Helical" evidence="6">
    <location>
        <begin position="336"/>
        <end position="357"/>
    </location>
</feature>
<dbReference type="InterPro" id="IPR050250">
    <property type="entry name" value="Macrolide_Exporter_MacB"/>
</dbReference>
<evidence type="ECO:0000313" key="10">
    <source>
        <dbReference type="Proteomes" id="UP000009309"/>
    </source>
</evidence>
<evidence type="ECO:0000256" key="4">
    <source>
        <dbReference type="ARBA" id="ARBA00022989"/>
    </source>
</evidence>
<dbReference type="Proteomes" id="UP000009309">
    <property type="component" value="Unassembled WGS sequence"/>
</dbReference>
<evidence type="ECO:0000256" key="6">
    <source>
        <dbReference type="SAM" id="Phobius"/>
    </source>
</evidence>
<dbReference type="PROSITE" id="PS51257">
    <property type="entry name" value="PROKAR_LIPOPROTEIN"/>
    <property type="match status" value="1"/>
</dbReference>
<feature type="domain" description="MacB-like periplasmic core" evidence="8">
    <location>
        <begin position="440"/>
        <end position="605"/>
    </location>
</feature>
<evidence type="ECO:0008006" key="11">
    <source>
        <dbReference type="Google" id="ProtNLM"/>
    </source>
</evidence>
<sequence length="800" mass="89646">MLSNYLKIAWRNLLKNKPFFVINTLGLAVGMAACMLILQYVTFERSYDNFHADIDNLYRIELDSYQNGKLAFRSATSYPAIAPTLKKEFPEVLETARLFDANSSVVTYKTVHFREENFYFADNSAFNLFKLDFISGNPKTALLDKNTVVMSETTARKYFGAENPLGKTVKLGREPYLVKGVFKDYPKNSHLEIDLLFSYLTEPDAQTSWGWYDFFTYVKLRPGTDVNQFQRKLLNLVINHDPNRFKNTNSRDELLLQPVRDIHLTSNLNQEAEVNGNGKAVTVLSIIAAFILLIAWINYINLATARAIDRAKEVGIRKVVGAERLQLIRQFMLESLLLNLLAAVLALVIVQVSSSAFNELTGRPLSLTQWFQTNLWVPAVGVLALGTVLSGLYPAFMLSGFQPITVLKGRTTFGRLKSAAGGLTLRQSLIIFQFSASIILIIGTVTVYRQLRYMQEQDLGFTVNKKLIVRGADVRDSTYEAKANAFKQGLVRASLVEKAAASAYVPGIEILWTNGFRRLDRSDVPSNTLYITSVDYEFLDAYDIKLVTGRNFSKTFGTDRKGALLNETAVKLLGFNGAADALGKKIRSGDTLEIVGVVKDYHQQGLQKGHWPMLMRLLPDNASYFSLQLRSDDKLEGQLAGIKAKYAEFFPGNPFEYFFLDSFFNEQYKAEQQFGSVCTLFAGLAIFIACLGLFALATFMAEQRTKEIGVRKVLGASVLSIVALLSKDFLKLVIVGIVIATPIAWYAMNQWLDDYAYRIDVGWWVFVLAGLVATSIALLTVSYQSVKAALMNPVKSLRTE</sequence>
<feature type="transmembrane region" description="Helical" evidence="6">
    <location>
        <begin position="20"/>
        <end position="41"/>
    </location>
</feature>
<dbReference type="GO" id="GO:0022857">
    <property type="term" value="F:transmembrane transporter activity"/>
    <property type="evidence" value="ECO:0007669"/>
    <property type="project" value="TreeGrafter"/>
</dbReference>
<feature type="transmembrane region" description="Helical" evidence="6">
    <location>
        <begin position="713"/>
        <end position="741"/>
    </location>
</feature>
<dbReference type="PANTHER" id="PTHR30572">
    <property type="entry name" value="MEMBRANE COMPONENT OF TRANSPORTER-RELATED"/>
    <property type="match status" value="1"/>
</dbReference>
<evidence type="ECO:0000313" key="9">
    <source>
        <dbReference type="EMBL" id="CCH51942.1"/>
    </source>
</evidence>
<dbReference type="GO" id="GO:0005886">
    <property type="term" value="C:plasma membrane"/>
    <property type="evidence" value="ECO:0007669"/>
    <property type="project" value="UniProtKB-SubCell"/>
</dbReference>
<evidence type="ECO:0000256" key="5">
    <source>
        <dbReference type="ARBA" id="ARBA00023136"/>
    </source>
</evidence>